<keyword evidence="6 9" id="KW-0067">ATP-binding</keyword>
<sequence>MVSNIAGRIRQMRRYPLIKQTLQNGLDTIKVLRSKGSSNTQLLSGRIRHTTQSPLIKTILRNRFEIVKLLGSGGSGDTYLALDLDLPGQPYCVVKHFQPKDSNPDAVPIAQNLFAREAEVLYQLGNNHDQIPRLFAHFDENENFYLVQEFIDGHDLTEEIVAGQRLSENTVFNLLKQILEILVFVHQHKIIHRDIKPQNLMRRHSDGKIVLIDFGSIKKMSALGSGTTIIIGTPGYMPSEQAKGKPRLCSDIYAVGMIGIQALTGLMPNQLQEDPNTGEIIWRNKARVSQSLADVLDTMVRDRHSQRYHSAAEALEALTSAQAVSPSSQSADKDTNIDDDYLLPYKNFLLLLGIGLGTITSLVLIVLIYTLLFTSTSLPTNSTQLKFKRLIEKFVDLTLVQVDIPIGKSATNRGVCESNCAIAKNTNRQITYRNIIKN</sequence>
<dbReference type="Proteomes" id="UP000252107">
    <property type="component" value="Unassembled WGS sequence"/>
</dbReference>
<dbReference type="EMBL" id="LXQD01000012">
    <property type="protein sequence ID" value="RCJ42157.1"/>
    <property type="molecule type" value="Genomic_DNA"/>
</dbReference>
<evidence type="ECO:0000256" key="5">
    <source>
        <dbReference type="ARBA" id="ARBA00022777"/>
    </source>
</evidence>
<dbReference type="CDD" id="cd14014">
    <property type="entry name" value="STKc_PknB_like"/>
    <property type="match status" value="1"/>
</dbReference>
<comment type="catalytic activity">
    <reaction evidence="7">
        <text>L-threonyl-[protein] + ATP = O-phospho-L-threonyl-[protein] + ADP + H(+)</text>
        <dbReference type="Rhea" id="RHEA:46608"/>
        <dbReference type="Rhea" id="RHEA-COMP:11060"/>
        <dbReference type="Rhea" id="RHEA-COMP:11605"/>
        <dbReference type="ChEBI" id="CHEBI:15378"/>
        <dbReference type="ChEBI" id="CHEBI:30013"/>
        <dbReference type="ChEBI" id="CHEBI:30616"/>
        <dbReference type="ChEBI" id="CHEBI:61977"/>
        <dbReference type="ChEBI" id="CHEBI:456216"/>
        <dbReference type="EC" id="2.7.11.1"/>
    </reaction>
</comment>
<organism evidence="12 13">
    <name type="scientific">Nostoc minutum NIES-26</name>
    <dbReference type="NCBI Taxonomy" id="1844469"/>
    <lineage>
        <taxon>Bacteria</taxon>
        <taxon>Bacillati</taxon>
        <taxon>Cyanobacteriota</taxon>
        <taxon>Cyanophyceae</taxon>
        <taxon>Nostocales</taxon>
        <taxon>Nostocaceae</taxon>
        <taxon>Nostoc</taxon>
    </lineage>
</organism>
<dbReference type="PROSITE" id="PS00107">
    <property type="entry name" value="PROTEIN_KINASE_ATP"/>
    <property type="match status" value="1"/>
</dbReference>
<dbReference type="SMART" id="SM00220">
    <property type="entry name" value="S_TKc"/>
    <property type="match status" value="1"/>
</dbReference>
<feature type="binding site" evidence="9">
    <location>
        <position position="95"/>
    </location>
    <ligand>
        <name>ATP</name>
        <dbReference type="ChEBI" id="CHEBI:30616"/>
    </ligand>
</feature>
<dbReference type="PANTHER" id="PTHR24363:SF0">
    <property type="entry name" value="SERINE_THREONINE KINASE LIKE DOMAIN CONTAINING 1"/>
    <property type="match status" value="1"/>
</dbReference>
<keyword evidence="3" id="KW-0808">Transferase</keyword>
<evidence type="ECO:0000313" key="12">
    <source>
        <dbReference type="EMBL" id="RCJ42157.1"/>
    </source>
</evidence>
<accession>A0A367RZY4</accession>
<evidence type="ECO:0000256" key="2">
    <source>
        <dbReference type="ARBA" id="ARBA00022527"/>
    </source>
</evidence>
<dbReference type="SUPFAM" id="SSF56112">
    <property type="entry name" value="Protein kinase-like (PK-like)"/>
    <property type="match status" value="1"/>
</dbReference>
<evidence type="ECO:0000259" key="11">
    <source>
        <dbReference type="PROSITE" id="PS50011"/>
    </source>
</evidence>
<dbReference type="GO" id="GO:0005524">
    <property type="term" value="F:ATP binding"/>
    <property type="evidence" value="ECO:0007669"/>
    <property type="project" value="UniProtKB-UniRule"/>
</dbReference>
<reference evidence="12" key="1">
    <citation type="submission" date="2016-04" db="EMBL/GenBank/DDBJ databases">
        <authorList>
            <person name="Tabuchi Yagui T.R."/>
        </authorList>
    </citation>
    <scope>NUCLEOTIDE SEQUENCE [LARGE SCALE GENOMIC DNA]</scope>
    <source>
        <strain evidence="12">NIES-26</strain>
    </source>
</reference>
<evidence type="ECO:0000256" key="10">
    <source>
        <dbReference type="SAM" id="Phobius"/>
    </source>
</evidence>
<protein>
    <recommendedName>
        <fullName evidence="1">non-specific serine/threonine protein kinase</fullName>
        <ecNumber evidence="1">2.7.11.1</ecNumber>
    </recommendedName>
</protein>
<name>A0A367RZY4_9NOSO</name>
<keyword evidence="5 12" id="KW-0418">Kinase</keyword>
<evidence type="ECO:0000256" key="7">
    <source>
        <dbReference type="ARBA" id="ARBA00047899"/>
    </source>
</evidence>
<proteinExistence type="predicted"/>
<feature type="domain" description="Protein kinase" evidence="11">
    <location>
        <begin position="64"/>
        <end position="319"/>
    </location>
</feature>
<comment type="caution">
    <text evidence="12">The sequence shown here is derived from an EMBL/GenBank/DDBJ whole genome shotgun (WGS) entry which is preliminary data.</text>
</comment>
<evidence type="ECO:0000313" key="13">
    <source>
        <dbReference type="Proteomes" id="UP000252107"/>
    </source>
</evidence>
<dbReference type="InterPro" id="IPR011009">
    <property type="entry name" value="Kinase-like_dom_sf"/>
</dbReference>
<keyword evidence="2 12" id="KW-0723">Serine/threonine-protein kinase</keyword>
<comment type="catalytic activity">
    <reaction evidence="8">
        <text>L-seryl-[protein] + ATP = O-phospho-L-seryl-[protein] + ADP + H(+)</text>
        <dbReference type="Rhea" id="RHEA:17989"/>
        <dbReference type="Rhea" id="RHEA-COMP:9863"/>
        <dbReference type="Rhea" id="RHEA-COMP:11604"/>
        <dbReference type="ChEBI" id="CHEBI:15378"/>
        <dbReference type="ChEBI" id="CHEBI:29999"/>
        <dbReference type="ChEBI" id="CHEBI:30616"/>
        <dbReference type="ChEBI" id="CHEBI:83421"/>
        <dbReference type="ChEBI" id="CHEBI:456216"/>
        <dbReference type="EC" id="2.7.11.1"/>
    </reaction>
</comment>
<evidence type="ECO:0000256" key="6">
    <source>
        <dbReference type="ARBA" id="ARBA00022840"/>
    </source>
</evidence>
<dbReference type="InterPro" id="IPR017441">
    <property type="entry name" value="Protein_kinase_ATP_BS"/>
</dbReference>
<keyword evidence="10" id="KW-0812">Transmembrane</keyword>
<evidence type="ECO:0000256" key="8">
    <source>
        <dbReference type="ARBA" id="ARBA00048679"/>
    </source>
</evidence>
<dbReference type="InterPro" id="IPR000719">
    <property type="entry name" value="Prot_kinase_dom"/>
</dbReference>
<keyword evidence="10" id="KW-0472">Membrane</keyword>
<dbReference type="GO" id="GO:0004674">
    <property type="term" value="F:protein serine/threonine kinase activity"/>
    <property type="evidence" value="ECO:0007669"/>
    <property type="project" value="UniProtKB-KW"/>
</dbReference>
<evidence type="ECO:0000256" key="9">
    <source>
        <dbReference type="PROSITE-ProRule" id="PRU10141"/>
    </source>
</evidence>
<dbReference type="AlphaFoldDB" id="A0A367RZY4"/>
<dbReference type="Pfam" id="PF00069">
    <property type="entry name" value="Pkinase"/>
    <property type="match status" value="1"/>
</dbReference>
<dbReference type="EC" id="2.7.11.1" evidence="1"/>
<dbReference type="Gene3D" id="3.30.200.20">
    <property type="entry name" value="Phosphorylase Kinase, domain 1"/>
    <property type="match status" value="1"/>
</dbReference>
<gene>
    <name evidence="12" type="ORF">A6770_08055</name>
</gene>
<dbReference type="PANTHER" id="PTHR24363">
    <property type="entry name" value="SERINE/THREONINE PROTEIN KINASE"/>
    <property type="match status" value="1"/>
</dbReference>
<keyword evidence="10" id="KW-1133">Transmembrane helix</keyword>
<evidence type="ECO:0000256" key="4">
    <source>
        <dbReference type="ARBA" id="ARBA00022741"/>
    </source>
</evidence>
<dbReference type="Gene3D" id="1.10.510.10">
    <property type="entry name" value="Transferase(Phosphotransferase) domain 1"/>
    <property type="match status" value="1"/>
</dbReference>
<evidence type="ECO:0000256" key="3">
    <source>
        <dbReference type="ARBA" id="ARBA00022679"/>
    </source>
</evidence>
<keyword evidence="13" id="KW-1185">Reference proteome</keyword>
<evidence type="ECO:0000256" key="1">
    <source>
        <dbReference type="ARBA" id="ARBA00012513"/>
    </source>
</evidence>
<keyword evidence="4 9" id="KW-0547">Nucleotide-binding</keyword>
<dbReference type="PROSITE" id="PS50011">
    <property type="entry name" value="PROTEIN_KINASE_DOM"/>
    <property type="match status" value="1"/>
</dbReference>
<feature type="transmembrane region" description="Helical" evidence="10">
    <location>
        <begin position="348"/>
        <end position="372"/>
    </location>
</feature>